<dbReference type="AlphaFoldDB" id="A0A0J9X3N8"/>
<dbReference type="EMBL" id="CCBN010000001">
    <property type="protein sequence ID" value="CDO51337.1"/>
    <property type="molecule type" value="Genomic_DNA"/>
</dbReference>
<proteinExistence type="predicted"/>
<evidence type="ECO:0000256" key="1">
    <source>
        <dbReference type="SAM" id="Coils"/>
    </source>
</evidence>
<sequence>MTADTDALKSKPSLDALPCELTSKIMDNLALAAAEDKSAAALDNFHLSFAPGQTPYAGYSQDLLSLMVVNKLFYELVTTRFLTTITVASHKPRSLAGLKPGQHPFVFNRDDHDDPCSASFSSGLGGDSSASKAPSSQFPALQKLWLDCHDRESATSLKYSLLLDWSRASITKSFACLTVDTSVFNFLDKEYENLAELESSMESLATEFANLVALQEHKITSTLINSEPDLRSLSTLIEAFDQKQVLSSVEGLHLNHYIGHDSDDMSILQTLRNLKTLTFESPGNAVNSFLPILEGFSHLEQLTYKTIDTPLPPAFPKTLKKLSTYNYSFFHKALGSRPHSLDQLVELHINFLRELPCNTTMPMQSLKTLVVEGQTGKNLDTISLFLSQNPSITALSIPISTKLICGYFESRRFFPSLHNIECLNLCFESFRLNDADVSCSRSVLENIFTHMHSLKVLLLQSTSSHISLEYLIKALTSTHANRTTDLTLISAYFTPNIRTNCSASPLSCFQEAGSSVDLNSRLPFFPDGVVLADFIKVKDLPPTCTFADGLSPTAKVDINVVALKKLFKNNPSTTSATKSSEYLTRRIAQIHQIPWFL</sequence>
<feature type="coiled-coil region" evidence="1">
    <location>
        <begin position="187"/>
        <end position="214"/>
    </location>
</feature>
<organism evidence="2 3">
    <name type="scientific">Geotrichum candidum</name>
    <name type="common">Oospora lactis</name>
    <name type="synonym">Dipodascus geotrichum</name>
    <dbReference type="NCBI Taxonomy" id="1173061"/>
    <lineage>
        <taxon>Eukaryota</taxon>
        <taxon>Fungi</taxon>
        <taxon>Dikarya</taxon>
        <taxon>Ascomycota</taxon>
        <taxon>Saccharomycotina</taxon>
        <taxon>Dipodascomycetes</taxon>
        <taxon>Dipodascales</taxon>
        <taxon>Dipodascaceae</taxon>
        <taxon>Geotrichum</taxon>
    </lineage>
</organism>
<reference evidence="2" key="1">
    <citation type="submission" date="2014-03" db="EMBL/GenBank/DDBJ databases">
        <authorList>
            <person name="Casaregola S."/>
        </authorList>
    </citation>
    <scope>NUCLEOTIDE SEQUENCE [LARGE SCALE GENOMIC DNA]</scope>
    <source>
        <strain evidence="2">CLIB 918</strain>
    </source>
</reference>
<comment type="caution">
    <text evidence="2">The sequence shown here is derived from an EMBL/GenBank/DDBJ whole genome shotgun (WGS) entry which is preliminary data.</text>
</comment>
<accession>A0A0J9X3N8</accession>
<evidence type="ECO:0000313" key="2">
    <source>
        <dbReference type="EMBL" id="CDO51337.1"/>
    </source>
</evidence>
<keyword evidence="3" id="KW-1185">Reference proteome</keyword>
<evidence type="ECO:0000313" key="3">
    <source>
        <dbReference type="Proteomes" id="UP000242525"/>
    </source>
</evidence>
<name>A0A0J9X3N8_GEOCN</name>
<protein>
    <submittedName>
        <fullName evidence="2">Uncharacterized protein</fullName>
    </submittedName>
</protein>
<dbReference type="Proteomes" id="UP000242525">
    <property type="component" value="Unassembled WGS sequence"/>
</dbReference>
<keyword evidence="1" id="KW-0175">Coiled coil</keyword>
<gene>
    <name evidence="2" type="ORF">BN980_GECA01s04641g</name>
</gene>